<dbReference type="RefSeq" id="XP_013413730.2">
    <property type="nucleotide sequence ID" value="XM_013558276.2"/>
</dbReference>
<dbReference type="Proteomes" id="UP000085678">
    <property type="component" value="Unplaced"/>
</dbReference>
<organism evidence="1 2">
    <name type="scientific">Lingula anatina</name>
    <name type="common">Brachiopod</name>
    <name type="synonym">Lingula unguis</name>
    <dbReference type="NCBI Taxonomy" id="7574"/>
    <lineage>
        <taxon>Eukaryota</taxon>
        <taxon>Metazoa</taxon>
        <taxon>Spiralia</taxon>
        <taxon>Lophotrochozoa</taxon>
        <taxon>Brachiopoda</taxon>
        <taxon>Linguliformea</taxon>
        <taxon>Lingulata</taxon>
        <taxon>Lingulida</taxon>
        <taxon>Linguloidea</taxon>
        <taxon>Lingulidae</taxon>
        <taxon>Lingula</taxon>
    </lineage>
</organism>
<keyword evidence="1" id="KW-1185">Reference proteome</keyword>
<accession>A0A1S3JTN4</accession>
<dbReference type="PANTHER" id="PTHR35455:SF1">
    <property type="entry name" value="AGAP005842-PA"/>
    <property type="match status" value="1"/>
</dbReference>
<dbReference type="KEGG" id="lak:106176061"/>
<dbReference type="PANTHER" id="PTHR35455">
    <property type="entry name" value="UNNAMED PRODUCT"/>
    <property type="match status" value="1"/>
</dbReference>
<dbReference type="OrthoDB" id="1915375at2759"/>
<dbReference type="InterPro" id="IPR031985">
    <property type="entry name" value="DUF4787"/>
</dbReference>
<dbReference type="GeneID" id="106176061"/>
<protein>
    <submittedName>
        <fullName evidence="2">Uncharacterized protein LOC106176061</fullName>
    </submittedName>
</protein>
<evidence type="ECO:0000313" key="2">
    <source>
        <dbReference type="RefSeq" id="XP_013413730.2"/>
    </source>
</evidence>
<dbReference type="Pfam" id="PF16029">
    <property type="entry name" value="DUF4787"/>
    <property type="match status" value="1"/>
</dbReference>
<reference evidence="2" key="1">
    <citation type="submission" date="2025-08" db="UniProtKB">
        <authorList>
            <consortium name="RefSeq"/>
        </authorList>
    </citation>
    <scope>IDENTIFICATION</scope>
    <source>
        <tissue evidence="2">Gonads</tissue>
    </source>
</reference>
<dbReference type="InParanoid" id="A0A1S3JTN4"/>
<proteinExistence type="predicted"/>
<name>A0A1S3JTN4_LINAN</name>
<dbReference type="AlphaFoldDB" id="A0A1S3JTN4"/>
<evidence type="ECO:0000313" key="1">
    <source>
        <dbReference type="Proteomes" id="UP000085678"/>
    </source>
</evidence>
<dbReference type="OMA" id="CIRECVS"/>
<gene>
    <name evidence="2" type="primary">LOC106176061</name>
</gene>
<sequence length="111" mass="13126">MDWRLLAFVCIFFLICSDFGTVWVDGKIYTYPKYSFKKKRGDRKLKQELNRCEKEADCGGFTGPQYLMCIRKCVSSECFEELYAHDELEEGEIDVRYNSFKGCVIKKMKTR</sequence>